<evidence type="ECO:0000313" key="2">
    <source>
        <dbReference type="Proteomes" id="UP001159427"/>
    </source>
</evidence>
<dbReference type="PANTHER" id="PTHR35818:SF1">
    <property type="entry name" value="CILIA- AND FLAGELLA-ASSOCIATED PROTEIN 141"/>
    <property type="match status" value="1"/>
</dbReference>
<gene>
    <name evidence="1" type="ORF">PEVE_00013708</name>
</gene>
<dbReference type="InterPro" id="IPR029375">
    <property type="entry name" value="CFAP141"/>
</dbReference>
<reference evidence="1 2" key="1">
    <citation type="submission" date="2022-05" db="EMBL/GenBank/DDBJ databases">
        <authorList>
            <consortium name="Genoscope - CEA"/>
            <person name="William W."/>
        </authorList>
    </citation>
    <scope>NUCLEOTIDE SEQUENCE [LARGE SCALE GENOMIC DNA]</scope>
</reference>
<keyword evidence="2" id="KW-1185">Reference proteome</keyword>
<dbReference type="Proteomes" id="UP001159427">
    <property type="component" value="Unassembled WGS sequence"/>
</dbReference>
<dbReference type="EMBL" id="CALNXI010002013">
    <property type="protein sequence ID" value="CAH3181520.1"/>
    <property type="molecule type" value="Genomic_DNA"/>
</dbReference>
<dbReference type="Pfam" id="PF15104">
    <property type="entry name" value="CFAP141"/>
    <property type="match status" value="1"/>
</dbReference>
<dbReference type="PANTHER" id="PTHR35818">
    <property type="entry name" value="C1ORF189"/>
    <property type="match status" value="1"/>
</dbReference>
<sequence length="146" mass="17644">MSMATNYRYEVERPGAKNLRKALKRQRSESRYEELRRGEKSFDPKKTVFFLCFWEKNDELNSEQEAKVKSEIRVNQIAEWMEKQEENSERRLLKQWAEDTKQELSLANKELTAVRRAQLRNLLYTEQALYEIELNNQGKTFFIQRT</sequence>
<protein>
    <submittedName>
        <fullName evidence="1">Uncharacterized protein</fullName>
    </submittedName>
</protein>
<evidence type="ECO:0000313" key="1">
    <source>
        <dbReference type="EMBL" id="CAH3181520.1"/>
    </source>
</evidence>
<proteinExistence type="predicted"/>
<accession>A0ABN8RT75</accession>
<name>A0ABN8RT75_9CNID</name>
<comment type="caution">
    <text evidence="1">The sequence shown here is derived from an EMBL/GenBank/DDBJ whole genome shotgun (WGS) entry which is preliminary data.</text>
</comment>
<organism evidence="1 2">
    <name type="scientific">Porites evermanni</name>
    <dbReference type="NCBI Taxonomy" id="104178"/>
    <lineage>
        <taxon>Eukaryota</taxon>
        <taxon>Metazoa</taxon>
        <taxon>Cnidaria</taxon>
        <taxon>Anthozoa</taxon>
        <taxon>Hexacorallia</taxon>
        <taxon>Scleractinia</taxon>
        <taxon>Fungiina</taxon>
        <taxon>Poritidae</taxon>
        <taxon>Porites</taxon>
    </lineage>
</organism>